<gene>
    <name evidence="3" type="ORF">JCM15093_2343</name>
</gene>
<dbReference type="PANTHER" id="PTHR30344:SF1">
    <property type="entry name" value="6-PHOSPHOGLUCONOLACTONASE"/>
    <property type="match status" value="1"/>
</dbReference>
<proteinExistence type="inferred from homology"/>
<dbReference type="InterPro" id="IPR011048">
    <property type="entry name" value="Haem_d1_sf"/>
</dbReference>
<dbReference type="GO" id="GO:0017057">
    <property type="term" value="F:6-phosphogluconolactonase activity"/>
    <property type="evidence" value="ECO:0007669"/>
    <property type="project" value="TreeGrafter"/>
</dbReference>
<accession>A0A069DA89</accession>
<dbReference type="FunFam" id="2.130.10.10:FF:000306">
    <property type="entry name" value="3-carboxymuconate cyclase"/>
    <property type="match status" value="1"/>
</dbReference>
<dbReference type="OrthoDB" id="9790815at2"/>
<dbReference type="STRING" id="1121097.GCA_000428125_00870"/>
<dbReference type="EMBL" id="BAJS01000014">
    <property type="protein sequence ID" value="GAK37124.1"/>
    <property type="molecule type" value="Genomic_DNA"/>
</dbReference>
<evidence type="ECO:0000313" key="4">
    <source>
        <dbReference type="Proteomes" id="UP000027601"/>
    </source>
</evidence>
<sequence length="382" mass="41824">MVKEIVSICTIGILATSCQSRKEVKSMNEATNDTLTMLVGTYTSGESKGIYTYRLDAKTGNAQLMSETPVSDPSYLTPSADGKFVYAVSEHNDTTAAVTAFALDKEKGKLTKLNEQPTMGADPCYIITNGQYAVTANYSGGSISVFPIKEDGTLDKASGIMRFNGSGPDPVRQKVPHLHCVQFTPDKKYLFACDLGTDKIHKFNVNLQANHRNKQPLLTTGQPLSFQLEPGSGPRHLTFAPNGMHAYVINELSGKVTAFQYTDGQLKVIQNIEADSVRAQGSADIHISPDGKYLYASNRLKEDGIAIFSINGKDGTLTQKGYQHTGIHPRNFIITPNGRFLLVACRDSNVIQIYERDINTGLLTDTRKDIKLSKPVCIKFVE</sequence>
<evidence type="ECO:0000256" key="1">
    <source>
        <dbReference type="ARBA" id="ARBA00005564"/>
    </source>
</evidence>
<dbReference type="eggNOG" id="COG2706">
    <property type="taxonomic scope" value="Bacteria"/>
</dbReference>
<dbReference type="GO" id="GO:0006006">
    <property type="term" value="P:glucose metabolic process"/>
    <property type="evidence" value="ECO:0007669"/>
    <property type="project" value="UniProtKB-KW"/>
</dbReference>
<dbReference type="InterPro" id="IPR019405">
    <property type="entry name" value="Lactonase_7-beta_prop"/>
</dbReference>
<dbReference type="Proteomes" id="UP000027601">
    <property type="component" value="Unassembled WGS sequence"/>
</dbReference>
<dbReference type="InterPro" id="IPR050282">
    <property type="entry name" value="Cycloisomerase_2"/>
</dbReference>
<evidence type="ECO:0000256" key="2">
    <source>
        <dbReference type="ARBA" id="ARBA00022526"/>
    </source>
</evidence>
<dbReference type="PROSITE" id="PS51257">
    <property type="entry name" value="PROKAR_LIPOPROTEIN"/>
    <property type="match status" value="1"/>
</dbReference>
<dbReference type="Pfam" id="PF10282">
    <property type="entry name" value="Lactonase"/>
    <property type="match status" value="1"/>
</dbReference>
<dbReference type="PANTHER" id="PTHR30344">
    <property type="entry name" value="6-PHOSPHOGLUCONOLACTONASE-RELATED"/>
    <property type="match status" value="1"/>
</dbReference>
<evidence type="ECO:0008006" key="5">
    <source>
        <dbReference type="Google" id="ProtNLM"/>
    </source>
</evidence>
<name>A0A069DA89_9BACE</name>
<evidence type="ECO:0000313" key="3">
    <source>
        <dbReference type="EMBL" id="GAK37124.1"/>
    </source>
</evidence>
<comment type="similarity">
    <text evidence="1">Belongs to the cycloisomerase 2 family.</text>
</comment>
<keyword evidence="2" id="KW-0313">Glucose metabolism</keyword>
<dbReference type="Gene3D" id="2.130.10.10">
    <property type="entry name" value="YVTN repeat-like/Quinoprotein amine dehydrogenase"/>
    <property type="match status" value="1"/>
</dbReference>
<dbReference type="InterPro" id="IPR015943">
    <property type="entry name" value="WD40/YVTN_repeat-like_dom_sf"/>
</dbReference>
<reference evidence="3 4" key="1">
    <citation type="journal article" date="2015" name="Microbes Environ.">
        <title>Distribution and evolution of nitrogen fixation genes in the phylum bacteroidetes.</title>
        <authorList>
            <person name="Inoue J."/>
            <person name="Oshima K."/>
            <person name="Suda W."/>
            <person name="Sakamoto M."/>
            <person name="Iino T."/>
            <person name="Noda S."/>
            <person name="Hongoh Y."/>
            <person name="Hattori M."/>
            <person name="Ohkuma M."/>
        </authorList>
    </citation>
    <scope>NUCLEOTIDE SEQUENCE [LARGE SCALE GENOMIC DNA]</scope>
    <source>
        <strain evidence="3 4">JCM 15093</strain>
    </source>
</reference>
<dbReference type="SUPFAM" id="SSF51004">
    <property type="entry name" value="C-terminal (heme d1) domain of cytochrome cd1-nitrite reductase"/>
    <property type="match status" value="1"/>
</dbReference>
<dbReference type="AlphaFoldDB" id="A0A069DA89"/>
<dbReference type="GO" id="GO:0005829">
    <property type="term" value="C:cytosol"/>
    <property type="evidence" value="ECO:0007669"/>
    <property type="project" value="TreeGrafter"/>
</dbReference>
<keyword evidence="4" id="KW-1185">Reference proteome</keyword>
<organism evidence="3 4">
    <name type="scientific">Bacteroides graminisolvens DSM 19988 = JCM 15093</name>
    <dbReference type="NCBI Taxonomy" id="1121097"/>
    <lineage>
        <taxon>Bacteria</taxon>
        <taxon>Pseudomonadati</taxon>
        <taxon>Bacteroidota</taxon>
        <taxon>Bacteroidia</taxon>
        <taxon>Bacteroidales</taxon>
        <taxon>Bacteroidaceae</taxon>
        <taxon>Bacteroides</taxon>
    </lineage>
</organism>
<protein>
    <recommendedName>
        <fullName evidence="5">6-phosphogluconolactonase</fullName>
    </recommendedName>
</protein>
<keyword evidence="2" id="KW-0119">Carbohydrate metabolism</keyword>
<dbReference type="RefSeq" id="WP_024996882.1">
    <property type="nucleotide sequence ID" value="NZ_ATZI01000001.1"/>
</dbReference>
<comment type="caution">
    <text evidence="3">The sequence shown here is derived from an EMBL/GenBank/DDBJ whole genome shotgun (WGS) entry which is preliminary data.</text>
</comment>